<dbReference type="NCBIfam" id="TIGR01845">
    <property type="entry name" value="outer_NodT"/>
    <property type="match status" value="1"/>
</dbReference>
<evidence type="ECO:0000256" key="1">
    <source>
        <dbReference type="ARBA" id="ARBA00007613"/>
    </source>
</evidence>
<dbReference type="InterPro" id="IPR010131">
    <property type="entry name" value="MdtP/NodT-like"/>
</dbReference>
<dbReference type="EMBL" id="JACHCC010000014">
    <property type="protein sequence ID" value="MBB6502558.1"/>
    <property type="molecule type" value="Genomic_DNA"/>
</dbReference>
<evidence type="ECO:0000313" key="4">
    <source>
        <dbReference type="Proteomes" id="UP000521017"/>
    </source>
</evidence>
<dbReference type="GO" id="GO:0005886">
    <property type="term" value="C:plasma membrane"/>
    <property type="evidence" value="ECO:0007669"/>
    <property type="project" value="UniProtKB-SubCell"/>
</dbReference>
<sequence length="464" mass="51276">MKTKYHQLLIPVLLVSGLWSSCKITKPYAKPVVQIPGHYRDTTITDTTNIAALKWSELFTDTVLHQLINQGLQANLDLKIAIERINEAKANLKLSKAAFLPEVSTNLSVKQSKLSFPQGFGLVNSSTQYELGISTAWELDVWGKLSSAKRASIAGLLASDAAKRAVQTQLIANIANYYYELLALDQQMVVTQKTALNRQAEANTIKNLFESSVQNGVAVVQSEASFYEADLAIPDITQKIRETEHALSILLARSPGKIERTSLEQQKMNYDLKPGIPAQLLANRPDVQQAEYTFRETFEQVNVARTYFYPALTISGAGGFSSFGLKQWFNSVGLFANIAGGLSQPLLNKGMNQARLTTAQARQKQALYNFELSLLKASQEVSDALSAYQTAAQKEDKRKKQLTALTKAVSFNKELLNYSKNTNYTDVLTAEQNLLTAELKGISDQSQKLHAVVNLYRALGGGWN</sequence>
<keyword evidence="2" id="KW-0564">Palmitate</keyword>
<dbReference type="GO" id="GO:0015562">
    <property type="term" value="F:efflux transmembrane transporter activity"/>
    <property type="evidence" value="ECO:0007669"/>
    <property type="project" value="InterPro"/>
</dbReference>
<dbReference type="InterPro" id="IPR003423">
    <property type="entry name" value="OMP_efflux"/>
</dbReference>
<comment type="similarity">
    <text evidence="1 2">Belongs to the outer membrane factor (OMF) (TC 1.B.17) family.</text>
</comment>
<dbReference type="PROSITE" id="PS51257">
    <property type="entry name" value="PROKAR_LIPOPROTEIN"/>
    <property type="match status" value="1"/>
</dbReference>
<accession>A0A7X0J7K5</accession>
<dbReference type="AlphaFoldDB" id="A0A7X0J7K5"/>
<dbReference type="Gene3D" id="1.20.1600.10">
    <property type="entry name" value="Outer membrane efflux proteins (OEP)"/>
    <property type="match status" value="1"/>
</dbReference>
<keyword evidence="2" id="KW-1134">Transmembrane beta strand</keyword>
<dbReference type="Pfam" id="PF02321">
    <property type="entry name" value="OEP"/>
    <property type="match status" value="2"/>
</dbReference>
<comment type="subcellular location">
    <subcellularLocation>
        <location evidence="2">Cell membrane</location>
        <topology evidence="2">Lipid-anchor</topology>
    </subcellularLocation>
</comment>
<protein>
    <submittedName>
        <fullName evidence="3">NodT family efflux transporter outer membrane factor (OMF) lipoprotein</fullName>
    </submittedName>
</protein>
<reference evidence="3 4" key="1">
    <citation type="submission" date="2020-08" db="EMBL/GenBank/DDBJ databases">
        <title>Genomic Encyclopedia of Type Strains, Phase IV (KMG-V): Genome sequencing to study the core and pangenomes of soil and plant-associated prokaryotes.</title>
        <authorList>
            <person name="Whitman W."/>
        </authorList>
    </citation>
    <scope>NUCLEOTIDE SEQUENCE [LARGE SCALE GENOMIC DNA]</scope>
    <source>
        <strain evidence="3 4">M2T3</strain>
    </source>
</reference>
<evidence type="ECO:0000256" key="2">
    <source>
        <dbReference type="RuleBase" id="RU362097"/>
    </source>
</evidence>
<dbReference type="SUPFAM" id="SSF56954">
    <property type="entry name" value="Outer membrane efflux proteins (OEP)"/>
    <property type="match status" value="1"/>
</dbReference>
<dbReference type="Proteomes" id="UP000521017">
    <property type="component" value="Unassembled WGS sequence"/>
</dbReference>
<comment type="caution">
    <text evidence="3">The sequence shown here is derived from an EMBL/GenBank/DDBJ whole genome shotgun (WGS) entry which is preliminary data.</text>
</comment>
<name>A0A7X0J7K5_9SPHI</name>
<dbReference type="Gene3D" id="2.20.200.10">
    <property type="entry name" value="Outer membrane efflux proteins (OEP)"/>
    <property type="match status" value="1"/>
</dbReference>
<gene>
    <name evidence="3" type="ORF">HDF25_004741</name>
</gene>
<keyword evidence="2 3" id="KW-0449">Lipoprotein</keyword>
<evidence type="ECO:0000313" key="3">
    <source>
        <dbReference type="EMBL" id="MBB6502558.1"/>
    </source>
</evidence>
<proteinExistence type="inferred from homology"/>
<dbReference type="PANTHER" id="PTHR30203:SF33">
    <property type="entry name" value="BLR4455 PROTEIN"/>
    <property type="match status" value="1"/>
</dbReference>
<dbReference type="RefSeq" id="WP_184628807.1">
    <property type="nucleotide sequence ID" value="NZ_JACHCC010000014.1"/>
</dbReference>
<keyword evidence="2" id="KW-0812">Transmembrane</keyword>
<organism evidence="3 4">
    <name type="scientific">Pedobacter cryoconitis</name>
    <dbReference type="NCBI Taxonomy" id="188932"/>
    <lineage>
        <taxon>Bacteria</taxon>
        <taxon>Pseudomonadati</taxon>
        <taxon>Bacteroidota</taxon>
        <taxon>Sphingobacteriia</taxon>
        <taxon>Sphingobacteriales</taxon>
        <taxon>Sphingobacteriaceae</taxon>
        <taxon>Pedobacter</taxon>
    </lineage>
</organism>
<dbReference type="PANTHER" id="PTHR30203">
    <property type="entry name" value="OUTER MEMBRANE CATION EFFLUX PROTEIN"/>
    <property type="match status" value="1"/>
</dbReference>
<keyword evidence="2" id="KW-0472">Membrane</keyword>